<dbReference type="NCBIfam" id="TIGR02317">
    <property type="entry name" value="prpB"/>
    <property type="match status" value="1"/>
</dbReference>
<evidence type="ECO:0000256" key="7">
    <source>
        <dbReference type="ARBA" id="ARBA00023239"/>
    </source>
</evidence>
<reference evidence="13 14" key="1">
    <citation type="submission" date="2016-10" db="EMBL/GenBank/DDBJ databases">
        <authorList>
            <person name="de Groot N.N."/>
        </authorList>
    </citation>
    <scope>NUCLEOTIDE SEQUENCE [LARGE SCALE GENOMIC DNA]</scope>
    <source>
        <strain evidence="13 14">Vu-144</strain>
    </source>
</reference>
<gene>
    <name evidence="11" type="primary">prpB</name>
    <name evidence="13" type="ORF">SAMN05192529_11264</name>
</gene>
<dbReference type="GO" id="GO:0019629">
    <property type="term" value="P:propionate catabolic process, 2-methylcitrate cycle"/>
    <property type="evidence" value="ECO:0007669"/>
    <property type="project" value="UniProtKB-UniRule"/>
</dbReference>
<evidence type="ECO:0000256" key="1">
    <source>
        <dbReference type="ARBA" id="ARBA00001050"/>
    </source>
</evidence>
<feature type="binding site" evidence="11">
    <location>
        <position position="240"/>
    </location>
    <ligand>
        <name>substrate</name>
    </ligand>
</feature>
<comment type="function">
    <text evidence="11">Involved in the catabolism of short chain fatty acids (SCFA) via the 2-methylcitrate cycle (propionate degradation route). Catalyzes the thermodynamically favored C-C bond cleavage of (2R,3S)-2-methylisocitrate to yield pyruvate and succinate via an alpha-carboxy-carbanion intermediate.</text>
</comment>
<feature type="binding site" evidence="11">
    <location>
        <position position="86"/>
    </location>
    <ligand>
        <name>Mg(2+)</name>
        <dbReference type="ChEBI" id="CHEBI:18420"/>
    </ligand>
</feature>
<comment type="catalytic activity">
    <reaction evidence="1 11 12">
        <text>(2S,3R)-3-hydroxybutane-1,2,3-tricarboxylate = pyruvate + succinate</text>
        <dbReference type="Rhea" id="RHEA:16809"/>
        <dbReference type="ChEBI" id="CHEBI:15361"/>
        <dbReference type="ChEBI" id="CHEBI:30031"/>
        <dbReference type="ChEBI" id="CHEBI:57429"/>
        <dbReference type="EC" id="4.1.3.30"/>
    </reaction>
</comment>
<dbReference type="CDD" id="cd00377">
    <property type="entry name" value="ICL_PEPM"/>
    <property type="match status" value="1"/>
</dbReference>
<evidence type="ECO:0000256" key="8">
    <source>
        <dbReference type="ARBA" id="ARBA00044762"/>
    </source>
</evidence>
<keyword evidence="5 11" id="KW-0479">Metal-binding</keyword>
<dbReference type="HAMAP" id="MF_01939">
    <property type="entry name" value="PrpB"/>
    <property type="match status" value="1"/>
</dbReference>
<dbReference type="PROSITE" id="PS00161">
    <property type="entry name" value="ISOCITRATE_LYASE"/>
    <property type="match status" value="1"/>
</dbReference>
<keyword evidence="7 11" id="KW-0456">Lyase</keyword>
<sequence>MMHSQGLAFKEALKKENPLQIVGAINANHALLARQAGFNAVYLSGGGVAAGSLGIPDLGITNLQDVLIDADRITNVCDLPLMVDIDTGFGASAFNVARTIKSLIKAGVAAVHMEDQVGAKRCGHRPGKELVSAAEMVDRIKAAVDAKTDPDFVIGARTDALASEGLDRALERAVAYKEAGADFIFAEAVRSLDEYTRFSEATGLPVLANITEFGQTPLFTVEELKTAGVSLVLYPLSAFRAANKAALNVYAHIRKEGTQKAALDSMQTRDELYKSIDYYDYEQHLDALFSKSKK</sequence>
<evidence type="ECO:0000256" key="11">
    <source>
        <dbReference type="HAMAP-Rule" id="MF_01939"/>
    </source>
</evidence>
<protein>
    <recommendedName>
        <fullName evidence="10 11">2-methylisocitrate lyase</fullName>
        <shortName evidence="11">2-MIC</shortName>
        <shortName evidence="11">MICL</shortName>
        <ecNumber evidence="4 11">4.1.3.30</ecNumber>
    </recommendedName>
    <alternativeName>
        <fullName evidence="11">(2R,3S)-2-methylisocitrate lyase</fullName>
    </alternativeName>
</protein>
<feature type="binding site" evidence="11">
    <location>
        <position position="269"/>
    </location>
    <ligand>
        <name>substrate</name>
    </ligand>
</feature>
<feature type="binding site" evidence="11">
    <location>
        <begin position="44"/>
        <end position="46"/>
    </location>
    <ligand>
        <name>substrate</name>
    </ligand>
</feature>
<dbReference type="FunFam" id="3.20.20.60:FF:000009">
    <property type="entry name" value="2-methylisocitrate lyase"/>
    <property type="match status" value="1"/>
</dbReference>
<proteinExistence type="inferred from homology"/>
<dbReference type="EMBL" id="FNQY01000012">
    <property type="protein sequence ID" value="SEA27709.1"/>
    <property type="molecule type" value="Genomic_DNA"/>
</dbReference>
<name>A0A1H3ZVK4_9BACT</name>
<comment type="function">
    <text evidence="9">Involved in the catabolism of short chain fatty acids (SCFA) via the 2-methylcitrate cycle I (propionate degradation route). Catalyzes the thermodynamically favored C-C bond cleavage of (2R,3S)-2-methylisocitrate to yield pyruvate and succinate via an alpha-carboxy-carbanion intermediate.</text>
</comment>
<dbReference type="PANTHER" id="PTHR42905:SF5">
    <property type="entry name" value="CARBOXYVINYL-CARBOXYPHOSPHONATE PHOSPHORYLMUTASE, CHLOROPLASTIC"/>
    <property type="match status" value="1"/>
</dbReference>
<accession>A0A1H3ZVK4</accession>
<evidence type="ECO:0000256" key="9">
    <source>
        <dbReference type="ARBA" id="ARBA00057039"/>
    </source>
</evidence>
<organism evidence="13 14">
    <name type="scientific">Arachidicoccus rhizosphaerae</name>
    <dbReference type="NCBI Taxonomy" id="551991"/>
    <lineage>
        <taxon>Bacteria</taxon>
        <taxon>Pseudomonadati</taxon>
        <taxon>Bacteroidota</taxon>
        <taxon>Chitinophagia</taxon>
        <taxon>Chitinophagales</taxon>
        <taxon>Chitinophagaceae</taxon>
        <taxon>Arachidicoccus</taxon>
    </lineage>
</organism>
<feature type="binding site" evidence="11">
    <location>
        <position position="84"/>
    </location>
    <ligand>
        <name>Mg(2+)</name>
        <dbReference type="ChEBI" id="CHEBI:18420"/>
    </ligand>
</feature>
<dbReference type="Gene3D" id="3.20.20.60">
    <property type="entry name" value="Phosphoenolpyruvate-binding domains"/>
    <property type="match status" value="1"/>
</dbReference>
<dbReference type="RefSeq" id="WP_091398321.1">
    <property type="nucleotide sequence ID" value="NZ_FNQY01000012.1"/>
</dbReference>
<dbReference type="InterPro" id="IPR018523">
    <property type="entry name" value="Isocitrate_lyase_ph_CS"/>
</dbReference>
<keyword evidence="6 11" id="KW-0460">Magnesium</keyword>
<evidence type="ECO:0000256" key="2">
    <source>
        <dbReference type="ARBA" id="ARBA00001946"/>
    </source>
</evidence>
<dbReference type="OrthoDB" id="8629576at2"/>
<keyword evidence="14" id="KW-1185">Reference proteome</keyword>
<dbReference type="PANTHER" id="PTHR42905">
    <property type="entry name" value="PHOSPHOENOLPYRUVATE CARBOXYLASE"/>
    <property type="match status" value="1"/>
</dbReference>
<dbReference type="InterPro" id="IPR015813">
    <property type="entry name" value="Pyrv/PenolPyrv_kinase-like_dom"/>
</dbReference>
<comment type="similarity">
    <text evidence="3 11 12">Belongs to the isocitrate lyase/PEP mutase superfamily. Methylisocitrate lyase family.</text>
</comment>
<evidence type="ECO:0000313" key="14">
    <source>
        <dbReference type="Proteomes" id="UP000199041"/>
    </source>
</evidence>
<dbReference type="InterPro" id="IPR039556">
    <property type="entry name" value="ICL/PEPM"/>
</dbReference>
<dbReference type="InterPro" id="IPR012695">
    <property type="entry name" value="PrpB"/>
</dbReference>
<dbReference type="Proteomes" id="UP000199041">
    <property type="component" value="Unassembled WGS sequence"/>
</dbReference>
<feature type="binding site" evidence="11">
    <location>
        <position position="187"/>
    </location>
    <ligand>
        <name>substrate</name>
    </ligand>
</feature>
<dbReference type="NCBIfam" id="NF008455">
    <property type="entry name" value="PRK11320.1"/>
    <property type="match status" value="1"/>
</dbReference>
<feature type="binding site" evidence="11">
    <location>
        <begin position="209"/>
        <end position="211"/>
    </location>
    <ligand>
        <name>substrate</name>
    </ligand>
</feature>
<evidence type="ECO:0000256" key="10">
    <source>
        <dbReference type="ARBA" id="ARBA00073849"/>
    </source>
</evidence>
<feature type="binding site" evidence="11">
    <location>
        <position position="157"/>
    </location>
    <ligand>
        <name>substrate</name>
    </ligand>
</feature>
<dbReference type="GO" id="GO:0000287">
    <property type="term" value="F:magnesium ion binding"/>
    <property type="evidence" value="ECO:0007669"/>
    <property type="project" value="UniProtKB-UniRule"/>
</dbReference>
<evidence type="ECO:0000313" key="13">
    <source>
        <dbReference type="EMBL" id="SEA27709.1"/>
    </source>
</evidence>
<evidence type="ECO:0000256" key="3">
    <source>
        <dbReference type="ARBA" id="ARBA00009282"/>
    </source>
</evidence>
<dbReference type="GO" id="GO:0046421">
    <property type="term" value="F:methylisocitrate lyase activity"/>
    <property type="evidence" value="ECO:0007669"/>
    <property type="project" value="UniProtKB-UniRule"/>
</dbReference>
<comment type="function">
    <text evidence="12">Catalyzes the thermodynamically favored C-C bond cleavage of (2R,3S)-2-methylisocitrate to yield pyruvate and succinate.</text>
</comment>
<evidence type="ECO:0000256" key="6">
    <source>
        <dbReference type="ARBA" id="ARBA00022842"/>
    </source>
</evidence>
<evidence type="ECO:0000256" key="12">
    <source>
        <dbReference type="RuleBase" id="RU361121"/>
    </source>
</evidence>
<dbReference type="STRING" id="551991.SAMN05192529_11264"/>
<dbReference type="UniPathway" id="UPA00946"/>
<feature type="binding site" evidence="11">
    <location>
        <begin position="122"/>
        <end position="123"/>
    </location>
    <ligand>
        <name>substrate</name>
    </ligand>
</feature>
<comment type="pathway">
    <text evidence="11 12">Organic acid metabolism; propanoate degradation.</text>
</comment>
<dbReference type="SUPFAM" id="SSF51621">
    <property type="entry name" value="Phosphoenolpyruvate/pyruvate domain"/>
    <property type="match status" value="1"/>
</dbReference>
<dbReference type="EC" id="4.1.3.30" evidence="4 11"/>
<comment type="subunit">
    <text evidence="8 11">Homotetramer; dimer of dimers.</text>
</comment>
<dbReference type="Pfam" id="PF13714">
    <property type="entry name" value="PEP_mutase"/>
    <property type="match status" value="1"/>
</dbReference>
<evidence type="ECO:0000256" key="4">
    <source>
        <dbReference type="ARBA" id="ARBA00012260"/>
    </source>
</evidence>
<dbReference type="AlphaFoldDB" id="A0A1H3ZVK4"/>
<evidence type="ECO:0000256" key="5">
    <source>
        <dbReference type="ARBA" id="ARBA00022723"/>
    </source>
</evidence>
<dbReference type="InterPro" id="IPR040442">
    <property type="entry name" value="Pyrv_kinase-like_dom_sf"/>
</dbReference>
<comment type="cofactor">
    <cofactor evidence="2 11">
        <name>Mg(2+)</name>
        <dbReference type="ChEBI" id="CHEBI:18420"/>
    </cofactor>
</comment>